<dbReference type="Proteomes" id="UP000241736">
    <property type="component" value="Unassembled WGS sequence"/>
</dbReference>
<evidence type="ECO:0000313" key="2">
    <source>
        <dbReference type="Proteomes" id="UP000241736"/>
    </source>
</evidence>
<dbReference type="AlphaFoldDB" id="A0A2P6M637"/>
<keyword evidence="2" id="KW-1185">Reference proteome</keyword>
<proteinExistence type="predicted"/>
<dbReference type="OrthoDB" id="272235at2"/>
<dbReference type="PANTHER" id="PTHR33986">
    <property type="entry name" value="OS02G0535700 PROTEIN"/>
    <property type="match status" value="1"/>
</dbReference>
<dbReference type="RefSeq" id="WP_106991325.1">
    <property type="nucleotide sequence ID" value="NZ_KZ679099.1"/>
</dbReference>
<accession>A0A2P6M637</accession>
<evidence type="ECO:0000313" key="1">
    <source>
        <dbReference type="EMBL" id="PRH81460.1"/>
    </source>
</evidence>
<dbReference type="InterPro" id="IPR009367">
    <property type="entry name" value="Elm1-like"/>
</dbReference>
<organism evidence="1 2">
    <name type="scientific">Arenimonas caeni</name>
    <dbReference type="NCBI Taxonomy" id="2058085"/>
    <lineage>
        <taxon>Bacteria</taxon>
        <taxon>Pseudomonadati</taxon>
        <taxon>Pseudomonadota</taxon>
        <taxon>Gammaproteobacteria</taxon>
        <taxon>Lysobacterales</taxon>
        <taxon>Lysobacteraceae</taxon>
        <taxon>Arenimonas</taxon>
    </lineage>
</organism>
<reference evidence="1 2" key="1">
    <citation type="submission" date="2018-03" db="EMBL/GenBank/DDBJ databases">
        <title>Arenimonas caeni sp. nov., isolated from activated sludge.</title>
        <authorList>
            <person name="Liu H."/>
        </authorList>
    </citation>
    <scope>NUCLEOTIDE SEQUENCE [LARGE SCALE GENOMIC DNA]</scope>
    <source>
        <strain evidence="2">z29</strain>
    </source>
</reference>
<comment type="caution">
    <text evidence="1">The sequence shown here is derived from an EMBL/GenBank/DDBJ whole genome shotgun (WGS) entry which is preliminary data.</text>
</comment>
<dbReference type="PANTHER" id="PTHR33986:SF15">
    <property type="entry name" value="MITOCHONDRIAL FISSION PROTEIN ELM1"/>
    <property type="match status" value="1"/>
</dbReference>
<dbReference type="Pfam" id="PF06258">
    <property type="entry name" value="Mito_fiss_Elm1"/>
    <property type="match status" value="1"/>
</dbReference>
<dbReference type="EMBL" id="PVLF01000023">
    <property type="protein sequence ID" value="PRH81460.1"/>
    <property type="molecule type" value="Genomic_DNA"/>
</dbReference>
<sequence length="317" mass="34411">MPDSTTPPWALHDGAAGHRRQVLALAGALATAPREIELHTHAPWSWLAPRRLPGSERAFGDAFTASLLQPPALAFGAGRRAALATRLLRERGSRVVQVLDPRIDTRHWDLVVAPEHDGLRGPNVLTLLGSLNPVDDAWLAQGRATFPSLGELPGPRTVVLLGGPTPAVRFDRAAFEVMAAVLEHWLAMEGGSLLLIGSRRTPAMMATLARRYWADTPGRRWFGSEDGENPYAGALGWADRIVVSPDSVNMVSEACATGAPVYVPEPERASGRVRRYLDTLLARGRIRPLGRLPHDAPAEPLRETPRIAALVRERLAT</sequence>
<gene>
    <name evidence="1" type="ORF">C6N40_12280</name>
</gene>
<protein>
    <submittedName>
        <fullName evidence="1">Nucleoside-diphosphate sugar epimerase</fullName>
    </submittedName>
</protein>
<name>A0A2P6M637_9GAMM</name>